<sequence length="523" mass="60796">MKICLLFIIVTTFLTFNLQADDIHKIGISYAIDINHEYQFDKRTEIPFQEIHQEYLNLGYHTDAIWIKAEVDVSKSTNEFFFRIDKTLTDSLTFYSQEAGFWKEQLVGIKVENSNTYPSGYYLPVQLNKGHNTFYIRVVSNFSHLYELSLVDRQLIEKFDYRQNLKHGLLLGLFIVIVLYNLFLGVNLKDSIYAYYALHGLIIMLSLLSLEGFFSQKYLNISSDYIYFIITINVCLASVISCWFCIKFLNLRKTNPAFHVIMISMMVLDLASFVGLFIMQKLGYQITYYALTTVTTIYCVFAMLTGLISYRRGNEVAKFYLMGWTVYFIGIISQAFVLYGVISPTYLNKNFYIIAIISEVLLMSFALADRYKKIQKNQRTLKDKIANKQENLDVVLLDNRRRQNVQEKIIDQLKVINKSGEIEKGIKSLILELSHQKISDDKQLHFQENIEEVDVQFLKRLKHMHPQLTSTELEVCSLLKLNYSTKEIASYRQTSEGAVKTNKSRIKKKIGSEVSLNEYVMSV</sequence>
<keyword evidence="1" id="KW-0812">Transmembrane</keyword>
<dbReference type="STRING" id="915059.NH26_09875"/>
<dbReference type="Gene3D" id="2.60.40.2380">
    <property type="match status" value="1"/>
</dbReference>
<evidence type="ECO:0000256" key="1">
    <source>
        <dbReference type="SAM" id="Phobius"/>
    </source>
</evidence>
<dbReference type="InterPro" id="IPR016032">
    <property type="entry name" value="Sig_transdc_resp-reg_C-effctor"/>
</dbReference>
<dbReference type="RefSeq" id="WP_044227897.1">
    <property type="nucleotide sequence ID" value="NZ_JRYR02000001.1"/>
</dbReference>
<feature type="transmembrane region" description="Helical" evidence="1">
    <location>
        <begin position="168"/>
        <end position="186"/>
    </location>
</feature>
<name>A0A1S1Z0M1_FLAPC</name>
<dbReference type="InterPro" id="IPR000792">
    <property type="entry name" value="Tscrpt_reg_LuxR_C"/>
</dbReference>
<feature type="domain" description="HTH luxR-type" evidence="3">
    <location>
        <begin position="465"/>
        <end position="523"/>
    </location>
</feature>
<comment type="caution">
    <text evidence="4">The sequence shown here is derived from an EMBL/GenBank/DDBJ whole genome shotgun (WGS) entry which is preliminary data.</text>
</comment>
<feature type="transmembrane region" description="Helical" evidence="1">
    <location>
        <begin position="193"/>
        <end position="213"/>
    </location>
</feature>
<keyword evidence="1" id="KW-1133">Transmembrane helix</keyword>
<feature type="transmembrane region" description="Helical" evidence="1">
    <location>
        <begin position="258"/>
        <end position="280"/>
    </location>
</feature>
<proteinExistence type="predicted"/>
<dbReference type="AlphaFoldDB" id="A0A1S1Z0M1"/>
<feature type="transmembrane region" description="Helical" evidence="1">
    <location>
        <begin position="319"/>
        <end position="339"/>
    </location>
</feature>
<dbReference type="OrthoDB" id="908626at2"/>
<feature type="signal peptide" evidence="2">
    <location>
        <begin position="1"/>
        <end position="20"/>
    </location>
</feature>
<dbReference type="Gene3D" id="1.10.10.10">
    <property type="entry name" value="Winged helix-like DNA-binding domain superfamily/Winged helix DNA-binding domain"/>
    <property type="match status" value="1"/>
</dbReference>
<dbReference type="Pfam" id="PF07696">
    <property type="entry name" value="7TMR-DISMED2"/>
    <property type="match status" value="1"/>
</dbReference>
<accession>A0A1S1Z0M1</accession>
<keyword evidence="2" id="KW-0732">Signal</keyword>
<dbReference type="SUPFAM" id="SSF46894">
    <property type="entry name" value="C-terminal effector domain of the bipartite response regulators"/>
    <property type="match status" value="1"/>
</dbReference>
<feature type="transmembrane region" description="Helical" evidence="1">
    <location>
        <begin position="286"/>
        <end position="307"/>
    </location>
</feature>
<dbReference type="EMBL" id="JRYR02000001">
    <property type="protein sequence ID" value="OHX66645.1"/>
    <property type="molecule type" value="Genomic_DNA"/>
</dbReference>
<reference evidence="4 5" key="1">
    <citation type="journal article" date="2012" name="Int. J. Syst. Evol. Microbiol.">
        <title>Flammeovirga pacifica sp. nov., isolated from deep-sea sediment.</title>
        <authorList>
            <person name="Xu H."/>
            <person name="Fu Y."/>
            <person name="Yang N."/>
            <person name="Ding Z."/>
            <person name="Lai Q."/>
            <person name="Zeng R."/>
        </authorList>
    </citation>
    <scope>NUCLEOTIDE SEQUENCE [LARGE SCALE GENOMIC DNA]</scope>
    <source>
        <strain evidence="5">DSM 24597 / LMG 26175 / WPAGA1</strain>
    </source>
</reference>
<dbReference type="Pfam" id="PF07695">
    <property type="entry name" value="7TMR-DISM_7TM"/>
    <property type="match status" value="1"/>
</dbReference>
<keyword evidence="5" id="KW-1185">Reference proteome</keyword>
<dbReference type="InterPro" id="IPR011623">
    <property type="entry name" value="7TMR_DISM_rcpt_extracell_dom1"/>
</dbReference>
<protein>
    <recommendedName>
        <fullName evidence="3">HTH luxR-type domain-containing protein</fullName>
    </recommendedName>
</protein>
<dbReference type="GO" id="GO:0003677">
    <property type="term" value="F:DNA binding"/>
    <property type="evidence" value="ECO:0007669"/>
    <property type="project" value="InterPro"/>
</dbReference>
<dbReference type="Proteomes" id="UP000179797">
    <property type="component" value="Unassembled WGS sequence"/>
</dbReference>
<evidence type="ECO:0000313" key="5">
    <source>
        <dbReference type="Proteomes" id="UP000179797"/>
    </source>
</evidence>
<keyword evidence="1" id="KW-0472">Membrane</keyword>
<dbReference type="SMART" id="SM00421">
    <property type="entry name" value="HTH_LUXR"/>
    <property type="match status" value="1"/>
</dbReference>
<evidence type="ECO:0000256" key="2">
    <source>
        <dbReference type="SAM" id="SignalP"/>
    </source>
</evidence>
<feature type="transmembrane region" description="Helical" evidence="1">
    <location>
        <begin position="225"/>
        <end position="246"/>
    </location>
</feature>
<feature type="chain" id="PRO_5010305932" description="HTH luxR-type domain-containing protein" evidence="2">
    <location>
        <begin position="21"/>
        <end position="523"/>
    </location>
</feature>
<evidence type="ECO:0000259" key="3">
    <source>
        <dbReference type="SMART" id="SM00421"/>
    </source>
</evidence>
<evidence type="ECO:0000313" key="4">
    <source>
        <dbReference type="EMBL" id="OHX66645.1"/>
    </source>
</evidence>
<organism evidence="4 5">
    <name type="scientific">Flammeovirga pacifica</name>
    <dbReference type="NCBI Taxonomy" id="915059"/>
    <lineage>
        <taxon>Bacteria</taxon>
        <taxon>Pseudomonadati</taxon>
        <taxon>Bacteroidota</taxon>
        <taxon>Cytophagia</taxon>
        <taxon>Cytophagales</taxon>
        <taxon>Flammeovirgaceae</taxon>
        <taxon>Flammeovirga</taxon>
    </lineage>
</organism>
<feature type="transmembrane region" description="Helical" evidence="1">
    <location>
        <begin position="351"/>
        <end position="368"/>
    </location>
</feature>
<dbReference type="InterPro" id="IPR011622">
    <property type="entry name" value="7TMR_DISM_rcpt_extracell_dom2"/>
</dbReference>
<gene>
    <name evidence="4" type="ORF">NH26_09875</name>
</gene>
<dbReference type="GO" id="GO:0006355">
    <property type="term" value="P:regulation of DNA-templated transcription"/>
    <property type="evidence" value="ECO:0007669"/>
    <property type="project" value="InterPro"/>
</dbReference>
<dbReference type="InterPro" id="IPR036388">
    <property type="entry name" value="WH-like_DNA-bd_sf"/>
</dbReference>